<proteinExistence type="predicted"/>
<dbReference type="Proteomes" id="UP000276133">
    <property type="component" value="Unassembled WGS sequence"/>
</dbReference>
<keyword evidence="2" id="KW-1185">Reference proteome</keyword>
<sequence>MQGVPLVNDSFGEEVNSLLTFGRDLARKSSPVSPNITSWSCLRERAAVFHRFHPAYSVDSAVEFEHSLKTSKIYLDDSFSPDKEEDAIDANQLLNIST</sequence>
<comment type="caution">
    <text evidence="1">The sequence shown here is derived from an EMBL/GenBank/DDBJ whole genome shotgun (WGS) entry which is preliminary data.</text>
</comment>
<organism evidence="1 2">
    <name type="scientific">Brachionus plicatilis</name>
    <name type="common">Marine rotifer</name>
    <name type="synonym">Brachionus muelleri</name>
    <dbReference type="NCBI Taxonomy" id="10195"/>
    <lineage>
        <taxon>Eukaryota</taxon>
        <taxon>Metazoa</taxon>
        <taxon>Spiralia</taxon>
        <taxon>Gnathifera</taxon>
        <taxon>Rotifera</taxon>
        <taxon>Eurotatoria</taxon>
        <taxon>Monogononta</taxon>
        <taxon>Pseudotrocha</taxon>
        <taxon>Ploima</taxon>
        <taxon>Brachionidae</taxon>
        <taxon>Brachionus</taxon>
    </lineage>
</organism>
<reference evidence="1 2" key="1">
    <citation type="journal article" date="2018" name="Sci. Rep.">
        <title>Genomic signatures of local adaptation to the degree of environmental predictability in rotifers.</title>
        <authorList>
            <person name="Franch-Gras L."/>
            <person name="Hahn C."/>
            <person name="Garcia-Roger E.M."/>
            <person name="Carmona M.J."/>
            <person name="Serra M."/>
            <person name="Gomez A."/>
        </authorList>
    </citation>
    <scope>NUCLEOTIDE SEQUENCE [LARGE SCALE GENOMIC DNA]</scope>
    <source>
        <strain evidence="1">HYR1</strain>
    </source>
</reference>
<evidence type="ECO:0000313" key="1">
    <source>
        <dbReference type="EMBL" id="RNA28754.1"/>
    </source>
</evidence>
<evidence type="ECO:0000313" key="2">
    <source>
        <dbReference type="Proteomes" id="UP000276133"/>
    </source>
</evidence>
<name>A0A3M7RYX1_BRAPC</name>
<dbReference type="EMBL" id="REGN01002344">
    <property type="protein sequence ID" value="RNA28754.1"/>
    <property type="molecule type" value="Genomic_DNA"/>
</dbReference>
<dbReference type="AlphaFoldDB" id="A0A3M7RYX1"/>
<protein>
    <submittedName>
        <fullName evidence="1">Uncharacterized protein</fullName>
    </submittedName>
</protein>
<dbReference type="OrthoDB" id="10010556at2759"/>
<accession>A0A3M7RYX1</accession>
<gene>
    <name evidence="1" type="ORF">BpHYR1_036040</name>
</gene>